<reference evidence="1" key="2">
    <citation type="submission" date="2020-06" db="EMBL/GenBank/DDBJ databases">
        <title>Helianthus annuus Genome sequencing and assembly Release 2.</title>
        <authorList>
            <person name="Gouzy J."/>
            <person name="Langlade N."/>
            <person name="Munos S."/>
        </authorList>
    </citation>
    <scope>NUCLEOTIDE SEQUENCE</scope>
    <source>
        <tissue evidence="1">Leaves</tissue>
    </source>
</reference>
<organism evidence="1 2">
    <name type="scientific">Helianthus annuus</name>
    <name type="common">Common sunflower</name>
    <dbReference type="NCBI Taxonomy" id="4232"/>
    <lineage>
        <taxon>Eukaryota</taxon>
        <taxon>Viridiplantae</taxon>
        <taxon>Streptophyta</taxon>
        <taxon>Embryophyta</taxon>
        <taxon>Tracheophyta</taxon>
        <taxon>Spermatophyta</taxon>
        <taxon>Magnoliopsida</taxon>
        <taxon>eudicotyledons</taxon>
        <taxon>Gunneridae</taxon>
        <taxon>Pentapetalae</taxon>
        <taxon>asterids</taxon>
        <taxon>campanulids</taxon>
        <taxon>Asterales</taxon>
        <taxon>Asteraceae</taxon>
        <taxon>Asteroideae</taxon>
        <taxon>Heliantheae alliance</taxon>
        <taxon>Heliantheae</taxon>
        <taxon>Helianthus</taxon>
    </lineage>
</organism>
<name>A0A9K3I442_HELAN</name>
<dbReference type="Gramene" id="mRNA:HanXRQr2_Chr09g0378571">
    <property type="protein sequence ID" value="mRNA:HanXRQr2_Chr09g0378571"/>
    <property type="gene ID" value="HanXRQr2_Chr09g0378571"/>
</dbReference>
<dbReference type="Proteomes" id="UP000215914">
    <property type="component" value="Unassembled WGS sequence"/>
</dbReference>
<sequence length="45" mass="5235">MSLCWRMNREDKPVYMEGDKVVSLYVVAFEREGGKMATIPKKPDE</sequence>
<gene>
    <name evidence="1" type="ORF">HanXRQr2_Chr09g0378571</name>
</gene>
<reference evidence="1" key="1">
    <citation type="journal article" date="2017" name="Nature">
        <title>The sunflower genome provides insights into oil metabolism, flowering and Asterid evolution.</title>
        <authorList>
            <person name="Badouin H."/>
            <person name="Gouzy J."/>
            <person name="Grassa C.J."/>
            <person name="Murat F."/>
            <person name="Staton S.E."/>
            <person name="Cottret L."/>
            <person name="Lelandais-Briere C."/>
            <person name="Owens G.L."/>
            <person name="Carrere S."/>
            <person name="Mayjonade B."/>
            <person name="Legrand L."/>
            <person name="Gill N."/>
            <person name="Kane N.C."/>
            <person name="Bowers J.E."/>
            <person name="Hubner S."/>
            <person name="Bellec A."/>
            <person name="Berard A."/>
            <person name="Berges H."/>
            <person name="Blanchet N."/>
            <person name="Boniface M.C."/>
            <person name="Brunel D."/>
            <person name="Catrice O."/>
            <person name="Chaidir N."/>
            <person name="Claudel C."/>
            <person name="Donnadieu C."/>
            <person name="Faraut T."/>
            <person name="Fievet G."/>
            <person name="Helmstetter N."/>
            <person name="King M."/>
            <person name="Knapp S.J."/>
            <person name="Lai Z."/>
            <person name="Le Paslier M.C."/>
            <person name="Lippi Y."/>
            <person name="Lorenzon L."/>
            <person name="Mandel J.R."/>
            <person name="Marage G."/>
            <person name="Marchand G."/>
            <person name="Marquand E."/>
            <person name="Bret-Mestries E."/>
            <person name="Morien E."/>
            <person name="Nambeesan S."/>
            <person name="Nguyen T."/>
            <person name="Pegot-Espagnet P."/>
            <person name="Pouilly N."/>
            <person name="Raftis F."/>
            <person name="Sallet E."/>
            <person name="Schiex T."/>
            <person name="Thomas J."/>
            <person name="Vandecasteele C."/>
            <person name="Vares D."/>
            <person name="Vear F."/>
            <person name="Vautrin S."/>
            <person name="Crespi M."/>
            <person name="Mangin B."/>
            <person name="Burke J.M."/>
            <person name="Salse J."/>
            <person name="Munos S."/>
            <person name="Vincourt P."/>
            <person name="Rieseberg L.H."/>
            <person name="Langlade N.B."/>
        </authorList>
    </citation>
    <scope>NUCLEOTIDE SEQUENCE</scope>
    <source>
        <tissue evidence="1">Leaves</tissue>
    </source>
</reference>
<dbReference type="EMBL" id="MNCJ02000324">
    <property type="protein sequence ID" value="KAF5790059.1"/>
    <property type="molecule type" value="Genomic_DNA"/>
</dbReference>
<comment type="caution">
    <text evidence="1">The sequence shown here is derived from an EMBL/GenBank/DDBJ whole genome shotgun (WGS) entry which is preliminary data.</text>
</comment>
<dbReference type="AlphaFoldDB" id="A0A9K3I442"/>
<evidence type="ECO:0000313" key="1">
    <source>
        <dbReference type="EMBL" id="KAF5790059.1"/>
    </source>
</evidence>
<proteinExistence type="predicted"/>
<keyword evidence="2" id="KW-1185">Reference proteome</keyword>
<evidence type="ECO:0000313" key="2">
    <source>
        <dbReference type="Proteomes" id="UP000215914"/>
    </source>
</evidence>
<accession>A0A9K3I442</accession>
<protein>
    <submittedName>
        <fullName evidence="1">Uncharacterized protein</fullName>
    </submittedName>
</protein>